<keyword evidence="3" id="KW-0121">Carboxypeptidase</keyword>
<dbReference type="PANTHER" id="PTHR30023:SF0">
    <property type="entry name" value="PENICILLIN-SENSITIVE CARBOXYPEPTIDASE A"/>
    <property type="match status" value="1"/>
</dbReference>
<protein>
    <submittedName>
        <fullName evidence="3">D-alanyl-D-alanine carboxypeptidase/D-alanyl-D-alanine-endopeptidase</fullName>
        <ecNumber evidence="3">3.4.16.4</ecNumber>
    </submittedName>
</protein>
<evidence type="ECO:0000256" key="1">
    <source>
        <dbReference type="ARBA" id="ARBA00006096"/>
    </source>
</evidence>
<dbReference type="PRINTS" id="PR00922">
    <property type="entry name" value="DADACBPTASE3"/>
</dbReference>
<dbReference type="GO" id="GO:0009002">
    <property type="term" value="F:serine-type D-Ala-D-Ala carboxypeptidase activity"/>
    <property type="evidence" value="ECO:0007669"/>
    <property type="project" value="UniProtKB-EC"/>
</dbReference>
<dbReference type="RefSeq" id="WP_137261627.1">
    <property type="nucleotide sequence ID" value="NZ_SZQL01000006.1"/>
</dbReference>
<keyword evidence="3" id="KW-0645">Protease</keyword>
<dbReference type="GO" id="GO:0000270">
    <property type="term" value="P:peptidoglycan metabolic process"/>
    <property type="evidence" value="ECO:0007669"/>
    <property type="project" value="TreeGrafter"/>
</dbReference>
<reference evidence="3 4" key="1">
    <citation type="submission" date="2019-05" db="EMBL/GenBank/DDBJ databases">
        <title>Panacibacter sp. strain 17mud1-8 Genome sequencing and assembly.</title>
        <authorList>
            <person name="Chhetri G."/>
        </authorList>
    </citation>
    <scope>NUCLEOTIDE SEQUENCE [LARGE SCALE GENOMIC DNA]</scope>
    <source>
        <strain evidence="3 4">17mud1-8</strain>
    </source>
</reference>
<comment type="caution">
    <text evidence="3">The sequence shown here is derived from an EMBL/GenBank/DDBJ whole genome shotgun (WGS) entry which is preliminary data.</text>
</comment>
<dbReference type="EC" id="3.4.16.4" evidence="3"/>
<evidence type="ECO:0000313" key="3">
    <source>
        <dbReference type="EMBL" id="TKK69008.1"/>
    </source>
</evidence>
<dbReference type="AlphaFoldDB" id="A0A4U3L1X5"/>
<evidence type="ECO:0000256" key="2">
    <source>
        <dbReference type="ARBA" id="ARBA00022801"/>
    </source>
</evidence>
<dbReference type="NCBIfam" id="TIGR00666">
    <property type="entry name" value="PBP4"/>
    <property type="match status" value="1"/>
</dbReference>
<evidence type="ECO:0000313" key="4">
    <source>
        <dbReference type="Proteomes" id="UP000305848"/>
    </source>
</evidence>
<dbReference type="Pfam" id="PF02113">
    <property type="entry name" value="Peptidase_S13"/>
    <property type="match status" value="1"/>
</dbReference>
<dbReference type="Gene3D" id="3.40.710.10">
    <property type="entry name" value="DD-peptidase/beta-lactamase superfamily"/>
    <property type="match status" value="2"/>
</dbReference>
<comment type="similarity">
    <text evidence="1">Belongs to the peptidase S13 family.</text>
</comment>
<dbReference type="EMBL" id="SZQL01000006">
    <property type="protein sequence ID" value="TKK69008.1"/>
    <property type="molecule type" value="Genomic_DNA"/>
</dbReference>
<dbReference type="GO" id="GO:0006508">
    <property type="term" value="P:proteolysis"/>
    <property type="evidence" value="ECO:0007669"/>
    <property type="project" value="InterPro"/>
</dbReference>
<dbReference type="OrthoDB" id="9802627at2"/>
<proteinExistence type="inferred from homology"/>
<sequence>MMQKVYTLPYLFYFRGMFKPPLFIFFFLFLCNALQAQTVAQQLANKIKLMQNSPQLEHGIVSLCVADAATGDILYSTNEQMGLMPASNMKVFTSVAALDLLGADYRFKTEIGYSGNIQDSTLYGNLFIVGHGDPTTGSWRYSQTKPDSIMSQIGNILRNAGISNIMGDIILDGSKFSFNPVPGGWSWDDLGSYYGAGNWGLNWHENQYDLVLKPTRTGDTVGIKSMAPEVPYASFVNELKTAAAGTGDNSYPYLPPYGDIAVIEGTVPAGGLFTVSGSLPEPFTPIAAALKQFFIDHNIVHTGTIQSSMDYTLSQKSLPHYNALIGTLYSPTLDSIIYWFMKKSINMYGEDLIKTMAMEKYGVGTTDSGVAILRTYWQERGIEKSAFRITDGSGLSAQNHVTTHGLVQALLYAKTRPWYAAFYNSLPIYNGMHMKSGTIGGVKSFSGYHTSARGKQYVFSIIVNNYDGSTDAIVNKMYSVLNELKK</sequence>
<dbReference type="Proteomes" id="UP000305848">
    <property type="component" value="Unassembled WGS sequence"/>
</dbReference>
<dbReference type="SUPFAM" id="SSF56601">
    <property type="entry name" value="beta-lactamase/transpeptidase-like"/>
    <property type="match status" value="1"/>
</dbReference>
<gene>
    <name evidence="3" type="primary">dacB</name>
    <name evidence="3" type="ORF">FC093_09965</name>
</gene>
<organism evidence="3 4">
    <name type="scientific">Ilyomonas limi</name>
    <dbReference type="NCBI Taxonomy" id="2575867"/>
    <lineage>
        <taxon>Bacteria</taxon>
        <taxon>Pseudomonadati</taxon>
        <taxon>Bacteroidota</taxon>
        <taxon>Chitinophagia</taxon>
        <taxon>Chitinophagales</taxon>
        <taxon>Chitinophagaceae</taxon>
        <taxon>Ilyomonas</taxon>
    </lineage>
</organism>
<dbReference type="InterPro" id="IPR000667">
    <property type="entry name" value="Peptidase_S13"/>
</dbReference>
<accession>A0A4U3L1X5</accession>
<keyword evidence="4" id="KW-1185">Reference proteome</keyword>
<name>A0A4U3L1X5_9BACT</name>
<dbReference type="InterPro" id="IPR012338">
    <property type="entry name" value="Beta-lactam/transpept-like"/>
</dbReference>
<dbReference type="PANTHER" id="PTHR30023">
    <property type="entry name" value="D-ALANYL-D-ALANINE CARBOXYPEPTIDASE"/>
    <property type="match status" value="1"/>
</dbReference>
<keyword evidence="2 3" id="KW-0378">Hydrolase</keyword>